<protein>
    <submittedName>
        <fullName evidence="2">Uncharacterized protein</fullName>
    </submittedName>
</protein>
<organism evidence="2 3">
    <name type="scientific">Vespula pensylvanica</name>
    <name type="common">Western yellow jacket</name>
    <name type="synonym">Wasp</name>
    <dbReference type="NCBI Taxonomy" id="30213"/>
    <lineage>
        <taxon>Eukaryota</taxon>
        <taxon>Metazoa</taxon>
        <taxon>Ecdysozoa</taxon>
        <taxon>Arthropoda</taxon>
        <taxon>Hexapoda</taxon>
        <taxon>Insecta</taxon>
        <taxon>Pterygota</taxon>
        <taxon>Neoptera</taxon>
        <taxon>Endopterygota</taxon>
        <taxon>Hymenoptera</taxon>
        <taxon>Apocrita</taxon>
        <taxon>Aculeata</taxon>
        <taxon>Vespoidea</taxon>
        <taxon>Vespidae</taxon>
        <taxon>Vespinae</taxon>
        <taxon>Vespula</taxon>
    </lineage>
</organism>
<feature type="compositionally biased region" description="Basic and acidic residues" evidence="1">
    <location>
        <begin position="1"/>
        <end position="23"/>
    </location>
</feature>
<dbReference type="Proteomes" id="UP000600918">
    <property type="component" value="Unassembled WGS sequence"/>
</dbReference>
<reference evidence="2" key="1">
    <citation type="journal article" date="2020" name="G3 (Bethesda)">
        <title>High-Quality Assemblies for Three Invasive Social Wasps from the &lt;i&gt;Vespula&lt;/i&gt; Genus.</title>
        <authorList>
            <person name="Harrop T.W.R."/>
            <person name="Guhlin J."/>
            <person name="McLaughlin G.M."/>
            <person name="Permina E."/>
            <person name="Stockwell P."/>
            <person name="Gilligan J."/>
            <person name="Le Lec M.F."/>
            <person name="Gruber M.A.M."/>
            <person name="Quinn O."/>
            <person name="Lovegrove M."/>
            <person name="Duncan E.J."/>
            <person name="Remnant E.J."/>
            <person name="Van Eeckhoven J."/>
            <person name="Graham B."/>
            <person name="Knapp R.A."/>
            <person name="Langford K.W."/>
            <person name="Kronenberg Z."/>
            <person name="Press M.O."/>
            <person name="Eacker S.M."/>
            <person name="Wilson-Rankin E.E."/>
            <person name="Purcell J."/>
            <person name="Lester P.J."/>
            <person name="Dearden P.K."/>
        </authorList>
    </citation>
    <scope>NUCLEOTIDE SEQUENCE</scope>
    <source>
        <strain evidence="2">Volc-1</strain>
    </source>
</reference>
<name>A0A834KRP8_VESPE</name>
<evidence type="ECO:0000313" key="2">
    <source>
        <dbReference type="EMBL" id="KAF7410651.1"/>
    </source>
</evidence>
<comment type="caution">
    <text evidence="2">The sequence shown here is derived from an EMBL/GenBank/DDBJ whole genome shotgun (WGS) entry which is preliminary data.</text>
</comment>
<dbReference type="AlphaFoldDB" id="A0A834KRP8"/>
<gene>
    <name evidence="2" type="ORF">H0235_013258</name>
</gene>
<sequence length="178" mass="20310">MGAKKEEEDRKVTEKKEGEERRRSQIVLRGVGVRTHKPTPSCTGRTTRSLYGFKNDGLAVRGKGRIEEEEKLLDHVDCFPSSRSGPIDSKRVCSTLKSRRVRLHAGTLLSMRIGSNGSVSTVYPKKSNRNKRDRFARFEFPENKAEKRHTPQSGKGDIVVRSGWRFQWGVTTLFCFRV</sequence>
<keyword evidence="3" id="KW-1185">Reference proteome</keyword>
<feature type="region of interest" description="Disordered" evidence="1">
    <location>
        <begin position="1"/>
        <end position="25"/>
    </location>
</feature>
<proteinExistence type="predicted"/>
<accession>A0A834KRP8</accession>
<dbReference type="EMBL" id="JACSDY010000013">
    <property type="protein sequence ID" value="KAF7410651.1"/>
    <property type="molecule type" value="Genomic_DNA"/>
</dbReference>
<evidence type="ECO:0000313" key="3">
    <source>
        <dbReference type="Proteomes" id="UP000600918"/>
    </source>
</evidence>
<evidence type="ECO:0000256" key="1">
    <source>
        <dbReference type="SAM" id="MobiDB-lite"/>
    </source>
</evidence>